<dbReference type="EMBL" id="PDXF01000065">
    <property type="protein sequence ID" value="RYN91441.1"/>
    <property type="molecule type" value="Genomic_DNA"/>
</dbReference>
<dbReference type="SUPFAM" id="SSF50475">
    <property type="entry name" value="FMN-binding split barrel"/>
    <property type="match status" value="1"/>
</dbReference>
<keyword evidence="1" id="KW-0812">Transmembrane</keyword>
<dbReference type="InterPro" id="IPR012349">
    <property type="entry name" value="Split_barrel_FMN-bd"/>
</dbReference>
<evidence type="ECO:0008006" key="4">
    <source>
        <dbReference type="Google" id="ProtNLM"/>
    </source>
</evidence>
<dbReference type="PANTHER" id="PTHR39336">
    <property type="entry name" value="PYRIDOXAMINE PHOSPHATE OXIDASE FAMILY PROTEIN (AFU_ORTHOLOGUE AFUA_6G11440)"/>
    <property type="match status" value="1"/>
</dbReference>
<keyword evidence="1" id="KW-0472">Membrane</keyword>
<evidence type="ECO:0000313" key="2">
    <source>
        <dbReference type="EMBL" id="RYN91441.1"/>
    </source>
</evidence>
<sequence>MVKFYPSLTEDHIDFISRQSLFFVASAPWAGDHINISPKGHPSRTFSVLGPKTVAYLDATGSGCETISHVYENGRVTVMFSSFGPSPQIMRLFCKGRVVEKWDPYYGQLRAKMAAENGESVDITGARAIIVLKIQKVQTSCGFGVPQLAGGKAADTEEEAAAGDAITYVDHDHDKEEENGFKQRDTMDNWARKTLEKQELADYQKQYNHRSLDGLPGMMSARRSHDENIALEDTKAWFRKVSRQQDAVALGVGLGVVLMLLLSLVGVLSIKPVFLQHILNAQRRQLGLPEDHSWKSEL</sequence>
<protein>
    <recommendedName>
        <fullName evidence="4">Pyridoxamine 5'-phosphate oxidase putative domain-containing protein</fullName>
    </recommendedName>
</protein>
<evidence type="ECO:0000256" key="1">
    <source>
        <dbReference type="SAM" id="Phobius"/>
    </source>
</evidence>
<feature type="transmembrane region" description="Helical" evidence="1">
    <location>
        <begin position="247"/>
        <end position="270"/>
    </location>
</feature>
<proteinExistence type="predicted"/>
<evidence type="ECO:0000313" key="3">
    <source>
        <dbReference type="Proteomes" id="UP000293195"/>
    </source>
</evidence>
<dbReference type="PANTHER" id="PTHR39336:SF1">
    <property type="entry name" value="PYRIDOXAMINE PHOSPHATE OXIDASE FAMILY PROTEIN (AFU_ORTHOLOGUE AFUA_6G11440)"/>
    <property type="match status" value="1"/>
</dbReference>
<gene>
    <name evidence="2" type="ORF">AA0119_g10403</name>
</gene>
<organism evidence="2 3">
    <name type="scientific">Alternaria tenuissima</name>
    <dbReference type="NCBI Taxonomy" id="119927"/>
    <lineage>
        <taxon>Eukaryota</taxon>
        <taxon>Fungi</taxon>
        <taxon>Dikarya</taxon>
        <taxon>Ascomycota</taxon>
        <taxon>Pezizomycotina</taxon>
        <taxon>Dothideomycetes</taxon>
        <taxon>Pleosporomycetidae</taxon>
        <taxon>Pleosporales</taxon>
        <taxon>Pleosporineae</taxon>
        <taxon>Pleosporaceae</taxon>
        <taxon>Alternaria</taxon>
        <taxon>Alternaria sect. Alternaria</taxon>
        <taxon>Alternaria alternata complex</taxon>
    </lineage>
</organism>
<reference evidence="3" key="1">
    <citation type="journal article" date="2019" name="bioRxiv">
        <title>Genomics, evolutionary history and diagnostics of the Alternaria alternata species group including apple and Asian pear pathotypes.</title>
        <authorList>
            <person name="Armitage A.D."/>
            <person name="Cockerton H.M."/>
            <person name="Sreenivasaprasad S."/>
            <person name="Woodhall J.W."/>
            <person name="Lane C.R."/>
            <person name="Harrison R.J."/>
            <person name="Clarkson J.P."/>
        </authorList>
    </citation>
    <scope>NUCLEOTIDE SEQUENCE [LARGE SCALE GENOMIC DNA]</scope>
    <source>
        <strain evidence="3">FERA 635</strain>
    </source>
</reference>
<keyword evidence="3" id="KW-1185">Reference proteome</keyword>
<accession>A0ABY0FZ61</accession>
<keyword evidence="1" id="KW-1133">Transmembrane helix</keyword>
<dbReference type="Gene3D" id="2.30.110.10">
    <property type="entry name" value="Electron Transport, Fmn-binding Protein, Chain A"/>
    <property type="match status" value="1"/>
</dbReference>
<comment type="caution">
    <text evidence="2">The sequence shown here is derived from an EMBL/GenBank/DDBJ whole genome shotgun (WGS) entry which is preliminary data.</text>
</comment>
<name>A0ABY0FZ61_9PLEO</name>
<dbReference type="Proteomes" id="UP000293195">
    <property type="component" value="Unassembled WGS sequence"/>
</dbReference>